<comment type="catalytic activity">
    <reaction evidence="6 7">
        <text>diphosphate + H2O = 2 phosphate + H(+)</text>
        <dbReference type="Rhea" id="RHEA:24576"/>
        <dbReference type="ChEBI" id="CHEBI:15377"/>
        <dbReference type="ChEBI" id="CHEBI:15378"/>
        <dbReference type="ChEBI" id="CHEBI:33019"/>
        <dbReference type="ChEBI" id="CHEBI:43474"/>
        <dbReference type="EC" id="3.6.1.1"/>
    </reaction>
</comment>
<dbReference type="Gene3D" id="3.90.80.10">
    <property type="entry name" value="Inorganic pyrophosphatase"/>
    <property type="match status" value="1"/>
</dbReference>
<evidence type="ECO:0000313" key="9">
    <source>
        <dbReference type="Proteomes" id="UP000004946"/>
    </source>
</evidence>
<protein>
    <recommendedName>
        <fullName evidence="7">Inorganic pyrophosphatase</fullName>
        <ecNumber evidence="7">3.6.1.1</ecNumber>
    </recommendedName>
    <alternativeName>
        <fullName evidence="7">Pyrophosphate phospho-hydrolase</fullName>
        <shortName evidence="7">PPase</shortName>
    </alternativeName>
</protein>
<evidence type="ECO:0000256" key="6">
    <source>
        <dbReference type="ARBA" id="ARBA00047820"/>
    </source>
</evidence>
<name>E6JZE0_PARDN</name>
<keyword evidence="2 7" id="KW-0963">Cytoplasm</keyword>
<evidence type="ECO:0000256" key="3">
    <source>
        <dbReference type="ARBA" id="ARBA00022723"/>
    </source>
</evidence>
<evidence type="ECO:0000256" key="2">
    <source>
        <dbReference type="ARBA" id="ARBA00022490"/>
    </source>
</evidence>
<keyword evidence="3 7" id="KW-0479">Metal-binding</keyword>
<keyword evidence="4 7" id="KW-0378">Hydrolase</keyword>
<dbReference type="FunFam" id="3.90.80.10:FF:000003">
    <property type="entry name" value="Inorganic pyrophosphatase"/>
    <property type="match status" value="1"/>
</dbReference>
<dbReference type="GO" id="GO:0000287">
    <property type="term" value="F:magnesium ion binding"/>
    <property type="evidence" value="ECO:0007669"/>
    <property type="project" value="UniProtKB-UniRule"/>
</dbReference>
<gene>
    <name evidence="7 8" type="primary">ppa</name>
    <name evidence="8" type="ORF">HMPREF0620_0160</name>
</gene>
<comment type="caution">
    <text evidence="8">The sequence shown here is derived from an EMBL/GenBank/DDBJ whole genome shotgun (WGS) entry which is preliminary data.</text>
</comment>
<dbReference type="HAMAP" id="MF_00209">
    <property type="entry name" value="Inorganic_PPase"/>
    <property type="match status" value="1"/>
</dbReference>
<dbReference type="InterPro" id="IPR036649">
    <property type="entry name" value="Pyrophosphatase_sf"/>
</dbReference>
<feature type="binding site" evidence="7">
    <location>
        <position position="85"/>
    </location>
    <ligand>
        <name>Mg(2+)</name>
        <dbReference type="ChEBI" id="CHEBI:18420"/>
        <label>2</label>
    </ligand>
</feature>
<feature type="binding site" evidence="7">
    <location>
        <position position="58"/>
    </location>
    <ligand>
        <name>substrate</name>
    </ligand>
</feature>
<dbReference type="CDD" id="cd00412">
    <property type="entry name" value="pyrophosphatase"/>
    <property type="match status" value="1"/>
</dbReference>
<comment type="subcellular location">
    <subcellularLocation>
        <location evidence="7">Cytoplasm</location>
    </subcellularLocation>
</comment>
<feature type="binding site" evidence="7">
    <location>
        <position position="70"/>
    </location>
    <ligand>
        <name>substrate</name>
    </ligand>
</feature>
<dbReference type="PANTHER" id="PTHR10286">
    <property type="entry name" value="INORGANIC PYROPHOSPHATASE"/>
    <property type="match status" value="1"/>
</dbReference>
<feature type="binding site" evidence="7">
    <location>
        <position position="115"/>
    </location>
    <ligand>
        <name>Mg(2+)</name>
        <dbReference type="ChEBI" id="CHEBI:18420"/>
        <label>3</label>
    </ligand>
</feature>
<feature type="binding site" evidence="7">
    <location>
        <position position="156"/>
    </location>
    <ligand>
        <name>substrate</name>
    </ligand>
</feature>
<dbReference type="EC" id="3.6.1.1" evidence="7"/>
<dbReference type="Proteomes" id="UP000004946">
    <property type="component" value="Chromosome"/>
</dbReference>
<comment type="cofactor">
    <cofactor evidence="1 7">
        <name>Mg(2+)</name>
        <dbReference type="ChEBI" id="CHEBI:18420"/>
    </cofactor>
</comment>
<comment type="subunit">
    <text evidence="7">Homohexamer.</text>
</comment>
<dbReference type="EMBL" id="AEON01000001">
    <property type="protein sequence ID" value="EFT83155.1"/>
    <property type="molecule type" value="Genomic_DNA"/>
</dbReference>
<evidence type="ECO:0000256" key="7">
    <source>
        <dbReference type="HAMAP-Rule" id="MF_00209"/>
    </source>
</evidence>
<sequence length="193" mass="21676">MPYNEDIPKINKAGPPFPPATLKGAFMAETFDVLVEIPQGSHDKFEVDHETGRIKLDRILFTSMGYPDDYGYIEDTLGEDGDPLDALIYMGDLRPNLFPGCVVECRAVGLYHMVDEAGGDDKVLCVPADARFDKFQDIDDIPDYHRDVIDHFFNQYKALEPGKEVQPGSYWTNASKANEDIVAARQRLAESEK</sequence>
<dbReference type="HOGENOM" id="CLU_073198_1_1_11"/>
<feature type="binding site" evidence="7">
    <location>
        <position position="44"/>
    </location>
    <ligand>
        <name>substrate</name>
    </ligand>
</feature>
<evidence type="ECO:0000313" key="8">
    <source>
        <dbReference type="EMBL" id="EFT83155.1"/>
    </source>
</evidence>
<keyword evidence="5 7" id="KW-0460">Magnesium</keyword>
<feature type="binding site" evidence="7">
    <location>
        <position position="120"/>
    </location>
    <ligand>
        <name>Mg(2+)</name>
        <dbReference type="ChEBI" id="CHEBI:18420"/>
        <label>3</label>
    </ligand>
</feature>
<dbReference type="AlphaFoldDB" id="E6JZE0"/>
<dbReference type="eggNOG" id="COG0221">
    <property type="taxonomic scope" value="Bacteria"/>
</dbReference>
<dbReference type="PROSITE" id="PS00387">
    <property type="entry name" value="PPASE"/>
    <property type="match status" value="1"/>
</dbReference>
<comment type="function">
    <text evidence="7">Catalyzes the hydrolysis of inorganic pyrophosphate (PPi) forming two phosphate ions.</text>
</comment>
<accession>E6JZE0</accession>
<evidence type="ECO:0000256" key="5">
    <source>
        <dbReference type="ARBA" id="ARBA00022842"/>
    </source>
</evidence>
<reference evidence="8 9" key="1">
    <citation type="submission" date="2010-12" db="EMBL/GenBank/DDBJ databases">
        <authorList>
            <person name="Muzny D."/>
            <person name="Qin X."/>
            <person name="Buhay C."/>
            <person name="Dugan-Rocha S."/>
            <person name="Ding Y."/>
            <person name="Chen G."/>
            <person name="Hawes A."/>
            <person name="Holder M."/>
            <person name="Jhangiani S."/>
            <person name="Johnson A."/>
            <person name="Khan Z."/>
            <person name="Li Z."/>
            <person name="Liu W."/>
            <person name="Liu X."/>
            <person name="Perez L."/>
            <person name="Shen H."/>
            <person name="Wang Q."/>
            <person name="Watt J."/>
            <person name="Xi L."/>
            <person name="Xin Y."/>
            <person name="Zhou J."/>
            <person name="Deng J."/>
            <person name="Jiang H."/>
            <person name="Liu Y."/>
            <person name="Qu J."/>
            <person name="Song X.-Z."/>
            <person name="Zhang L."/>
            <person name="Villasana D."/>
            <person name="Johnson A."/>
            <person name="Liu J."/>
            <person name="Liyanage D."/>
            <person name="Lorensuhewa L."/>
            <person name="Robinson T."/>
            <person name="Song A."/>
            <person name="Song B.-B."/>
            <person name="Dinh H."/>
            <person name="Thornton R."/>
            <person name="Coyle M."/>
            <person name="Francisco L."/>
            <person name="Jackson L."/>
            <person name="Javaid M."/>
            <person name="Korchina V."/>
            <person name="Kovar C."/>
            <person name="Mata R."/>
            <person name="Mathew T."/>
            <person name="Ngo R."/>
            <person name="Nguyen L."/>
            <person name="Nguyen N."/>
            <person name="Okwuonu G."/>
            <person name="Ongeri F."/>
            <person name="Pham C."/>
            <person name="Simmons D."/>
            <person name="Wilczek-Boney K."/>
            <person name="Hale W."/>
            <person name="Jakkamsetti A."/>
            <person name="Pham P."/>
            <person name="Ruth R."/>
            <person name="San Lucas F."/>
            <person name="Warren J."/>
            <person name="Zhang J."/>
            <person name="Zhao Z."/>
            <person name="Zhou C."/>
            <person name="Zhu D."/>
            <person name="Lee S."/>
            <person name="Bess C."/>
            <person name="Blankenburg K."/>
            <person name="Forbes L."/>
            <person name="Fu Q."/>
            <person name="Gubbala S."/>
            <person name="Hirani K."/>
            <person name="Jayaseelan J.C."/>
            <person name="Lara F."/>
            <person name="Munidasa M."/>
            <person name="Palculict T."/>
            <person name="Patil S."/>
            <person name="Pu L.-L."/>
            <person name="Saada N."/>
            <person name="Tang L."/>
            <person name="Weissenberger G."/>
            <person name="Zhu Y."/>
            <person name="Hemphill L."/>
            <person name="Shang Y."/>
            <person name="Youmans B."/>
            <person name="Ayvaz T."/>
            <person name="Ross M."/>
            <person name="Santibanez J."/>
            <person name="Aqrawi P."/>
            <person name="Gross S."/>
            <person name="Joshi V."/>
            <person name="Fowler G."/>
            <person name="Nazareth L."/>
            <person name="Reid J."/>
            <person name="Worley K."/>
            <person name="Petrosino J."/>
            <person name="Highlander S."/>
            <person name="Gibbs R."/>
        </authorList>
    </citation>
    <scope>NUCLEOTIDE SEQUENCE [LARGE SCALE GENOMIC DNA]</scope>
    <source>
        <strain evidence="8 9">DSM 10105</strain>
    </source>
</reference>
<organism evidence="8 9">
    <name type="scientific">Parascardovia denticolens DSM 10105 = JCM 12538</name>
    <dbReference type="NCBI Taxonomy" id="864564"/>
    <lineage>
        <taxon>Bacteria</taxon>
        <taxon>Bacillati</taxon>
        <taxon>Actinomycetota</taxon>
        <taxon>Actinomycetes</taxon>
        <taxon>Bifidobacteriales</taxon>
        <taxon>Bifidobacteriaceae</taxon>
        <taxon>Parascardovia</taxon>
    </lineage>
</organism>
<dbReference type="SUPFAM" id="SSF50324">
    <property type="entry name" value="Inorganic pyrophosphatase"/>
    <property type="match status" value="1"/>
</dbReference>
<feature type="binding site" evidence="7">
    <location>
        <position position="36"/>
    </location>
    <ligand>
        <name>Mg(2+)</name>
        <dbReference type="ChEBI" id="CHEBI:18420"/>
        <label>2</label>
    </ligand>
</feature>
<dbReference type="GO" id="GO:0004427">
    <property type="term" value="F:inorganic diphosphate phosphatase activity"/>
    <property type="evidence" value="ECO:0007669"/>
    <property type="project" value="UniProtKB-UniRule"/>
</dbReference>
<dbReference type="GO" id="GO:0006796">
    <property type="term" value="P:phosphate-containing compound metabolic process"/>
    <property type="evidence" value="ECO:0007669"/>
    <property type="project" value="InterPro"/>
</dbReference>
<dbReference type="Pfam" id="PF00719">
    <property type="entry name" value="Pyrophosphatase"/>
    <property type="match status" value="1"/>
</dbReference>
<evidence type="ECO:0000256" key="4">
    <source>
        <dbReference type="ARBA" id="ARBA00022801"/>
    </source>
</evidence>
<proteinExistence type="inferred from homology"/>
<dbReference type="GO" id="GO:0005737">
    <property type="term" value="C:cytoplasm"/>
    <property type="evidence" value="ECO:0007669"/>
    <property type="project" value="UniProtKB-SubCell"/>
</dbReference>
<feature type="binding site" evidence="7">
    <location>
        <position position="120"/>
    </location>
    <ligand>
        <name>Mg(2+)</name>
        <dbReference type="ChEBI" id="CHEBI:18420"/>
        <label>1</label>
    </ligand>
</feature>
<comment type="similarity">
    <text evidence="7">Belongs to the PPase family.</text>
</comment>
<feature type="binding site" evidence="7">
    <location>
        <position position="85"/>
    </location>
    <ligand>
        <name>Mg(2+)</name>
        <dbReference type="ChEBI" id="CHEBI:18420"/>
        <label>1</label>
    </ligand>
</feature>
<feature type="active site" description="Proton acceptor" evidence="7">
    <location>
        <position position="120"/>
    </location>
</feature>
<evidence type="ECO:0000256" key="1">
    <source>
        <dbReference type="ARBA" id="ARBA00001946"/>
    </source>
</evidence>
<feature type="binding site" evidence="7">
    <location>
        <position position="80"/>
    </location>
    <ligand>
        <name>Mg(2+)</name>
        <dbReference type="ChEBI" id="CHEBI:18420"/>
        <label>1</label>
    </ligand>
</feature>
<dbReference type="InterPro" id="IPR008162">
    <property type="entry name" value="Pyrophosphatase"/>
</dbReference>
<keyword evidence="9" id="KW-1185">Reference proteome</keyword>